<feature type="region of interest" description="Disordered" evidence="1">
    <location>
        <begin position="1"/>
        <end position="60"/>
    </location>
</feature>
<accession>A0A9X7P070</accession>
<organism evidence="2 3">
    <name type="scientific">Mycolicibacter virginiensis</name>
    <dbReference type="NCBI Taxonomy" id="1795032"/>
    <lineage>
        <taxon>Bacteria</taxon>
        <taxon>Bacillati</taxon>
        <taxon>Actinomycetota</taxon>
        <taxon>Actinomycetes</taxon>
        <taxon>Mycobacteriales</taxon>
        <taxon>Mycobacteriaceae</taxon>
        <taxon>Mycolicibacter</taxon>
    </lineage>
</organism>
<protein>
    <submittedName>
        <fullName evidence="2">Uncharacterized protein</fullName>
    </submittedName>
</protein>
<dbReference type="AlphaFoldDB" id="A0A9X7P070"/>
<dbReference type="Proteomes" id="UP000237911">
    <property type="component" value="Unassembled WGS sequence"/>
</dbReference>
<comment type="caution">
    <text evidence="2">The sequence shown here is derived from an EMBL/GenBank/DDBJ whole genome shotgun (WGS) entry which is preliminary data.</text>
</comment>
<gene>
    <name evidence="2" type="ORF">C5U48_02730</name>
</gene>
<evidence type="ECO:0000313" key="2">
    <source>
        <dbReference type="EMBL" id="PQM53741.1"/>
    </source>
</evidence>
<keyword evidence="3" id="KW-1185">Reference proteome</keyword>
<reference evidence="2 3" key="1">
    <citation type="submission" date="2018-02" db="EMBL/GenBank/DDBJ databases">
        <title>Draft genome sequence of Mycobacterium virginiense isolated from mud of a swine farm in Japan.</title>
        <authorList>
            <person name="Ohya K."/>
        </authorList>
    </citation>
    <scope>NUCLEOTIDE SEQUENCE [LARGE SCALE GENOMIC DNA]</scope>
    <source>
        <strain evidence="2 3">GF75</strain>
    </source>
</reference>
<proteinExistence type="predicted"/>
<sequence>MVGAPGIAGSIDRRIAKHPRWGSRSGSGPAAAFEKEHPLHGGHSSGSVAPPEHNRTHAPVSAAIRSALAAVSPAELARFDAELSAASADTAAVLGRWALRLHPLSPEEEAALERARGGDCTGFLTRDGDGRWIRL</sequence>
<evidence type="ECO:0000256" key="1">
    <source>
        <dbReference type="SAM" id="MobiDB-lite"/>
    </source>
</evidence>
<name>A0A9X7P070_9MYCO</name>
<evidence type="ECO:0000313" key="3">
    <source>
        <dbReference type="Proteomes" id="UP000237911"/>
    </source>
</evidence>
<dbReference type="EMBL" id="PUEV01000012">
    <property type="protein sequence ID" value="PQM53741.1"/>
    <property type="molecule type" value="Genomic_DNA"/>
</dbReference>